<comment type="caution">
    <text evidence="1">The sequence shown here is derived from an EMBL/GenBank/DDBJ whole genome shotgun (WGS) entry which is preliminary data.</text>
</comment>
<dbReference type="EMBL" id="MSYM01000013">
    <property type="protein sequence ID" value="OLP05731.1"/>
    <property type="molecule type" value="Genomic_DNA"/>
</dbReference>
<dbReference type="Proteomes" id="UP000185911">
    <property type="component" value="Unassembled WGS sequence"/>
</dbReference>
<reference evidence="1 2" key="1">
    <citation type="submission" date="2017-01" db="EMBL/GenBank/DDBJ databases">
        <title>Genome sequence of Rhodoferax antarcticus ANT.BR, a psychrophilic purple nonsulfur bacterium from an Antarctic microbial mat.</title>
        <authorList>
            <person name="Baker J."/>
            <person name="Riester C."/>
            <person name="Skinner B."/>
            <person name="Newell A."/>
            <person name="Swingley W."/>
            <person name="Madigan M."/>
            <person name="Jung D."/>
            <person name="Asao M."/>
            <person name="Chen M."/>
            <person name="Loughlin P."/>
            <person name="Pan H."/>
            <person name="Lin S."/>
            <person name="Li N."/>
            <person name="Shaw J."/>
            <person name="Prado M."/>
            <person name="Sherman C."/>
            <person name="Li X."/>
            <person name="Tang J."/>
            <person name="Blankenship R."/>
            <person name="Zhao T."/>
            <person name="Touchman J."/>
            <person name="Sattley M."/>
        </authorList>
    </citation>
    <scope>NUCLEOTIDE SEQUENCE [LARGE SCALE GENOMIC DNA]</scope>
    <source>
        <strain evidence="1 2">ANT.BR</strain>
    </source>
</reference>
<sequence length="45" mass="5210">MTGFRVKVCAILDTWFSSQDLSKLLSLVEQHQATFVEAWDEFFNA</sequence>
<proteinExistence type="predicted"/>
<protein>
    <submittedName>
        <fullName evidence="1">Uncharacterized protein</fullName>
    </submittedName>
</protein>
<accession>A0A1Q8YCE7</accession>
<name>A0A1Q8YCE7_9BURK</name>
<gene>
    <name evidence="1" type="ORF">BLL52_1957</name>
</gene>
<dbReference type="AlphaFoldDB" id="A0A1Q8YCE7"/>
<organism evidence="1 2">
    <name type="scientific">Rhodoferax antarcticus ANT.BR</name>
    <dbReference type="NCBI Taxonomy" id="1111071"/>
    <lineage>
        <taxon>Bacteria</taxon>
        <taxon>Pseudomonadati</taxon>
        <taxon>Pseudomonadota</taxon>
        <taxon>Betaproteobacteria</taxon>
        <taxon>Burkholderiales</taxon>
        <taxon>Comamonadaceae</taxon>
        <taxon>Rhodoferax</taxon>
    </lineage>
</organism>
<evidence type="ECO:0000313" key="1">
    <source>
        <dbReference type="EMBL" id="OLP05731.1"/>
    </source>
</evidence>
<evidence type="ECO:0000313" key="2">
    <source>
        <dbReference type="Proteomes" id="UP000185911"/>
    </source>
</evidence>
<keyword evidence="2" id="KW-1185">Reference proteome</keyword>